<dbReference type="EMBL" id="FAVB01000002">
    <property type="protein sequence ID" value="CUU76845.1"/>
    <property type="molecule type" value="Genomic_DNA"/>
</dbReference>
<dbReference type="Proteomes" id="UP000052257">
    <property type="component" value="Unassembled WGS sequence"/>
</dbReference>
<dbReference type="GO" id="GO:0009061">
    <property type="term" value="P:anaerobic respiration"/>
    <property type="evidence" value="ECO:0007669"/>
    <property type="project" value="TreeGrafter"/>
</dbReference>
<accession>A0A9W5ES96</accession>
<evidence type="ECO:0000256" key="10">
    <source>
        <dbReference type="ARBA" id="ARBA00022989"/>
    </source>
</evidence>
<keyword evidence="14" id="KW-0732">Signal</keyword>
<dbReference type="GO" id="GO:0015944">
    <property type="term" value="P:formate oxidation"/>
    <property type="evidence" value="ECO:0007669"/>
    <property type="project" value="TreeGrafter"/>
</dbReference>
<evidence type="ECO:0000313" key="17">
    <source>
        <dbReference type="EMBL" id="CUU76845.1"/>
    </source>
</evidence>
<dbReference type="EMBL" id="FAUW01000001">
    <property type="protein sequence ID" value="CUU72388.1"/>
    <property type="molecule type" value="Genomic_DNA"/>
</dbReference>
<reference evidence="18 19" key="1">
    <citation type="submission" date="2015-11" db="EMBL/GenBank/DDBJ databases">
        <authorList>
            <consortium name="Pathogen Informatics"/>
        </authorList>
    </citation>
    <scope>NUCLEOTIDE SEQUENCE [LARGE SCALE GENOMIC DNA]</scope>
    <source>
        <strain evidence="17 18">006A-0059</strain>
        <strain evidence="16 19">006A-0191</strain>
    </source>
</reference>
<keyword evidence="4" id="KW-0813">Transport</keyword>
<dbReference type="PANTHER" id="PTHR30074:SF6">
    <property type="entry name" value="FORMATE DEHYDROGENASE GAMMA SUBUNIT"/>
    <property type="match status" value="1"/>
</dbReference>
<evidence type="ECO:0000256" key="8">
    <source>
        <dbReference type="ARBA" id="ARBA00022723"/>
    </source>
</evidence>
<evidence type="ECO:0000256" key="1">
    <source>
        <dbReference type="ARBA" id="ARBA00001971"/>
    </source>
</evidence>
<keyword evidence="9" id="KW-0249">Electron transport</keyword>
<dbReference type="Pfam" id="PF01292">
    <property type="entry name" value="Ni_hydr_CYTB"/>
    <property type="match status" value="1"/>
</dbReference>
<dbReference type="GO" id="GO:0009326">
    <property type="term" value="C:formate dehydrogenase complex"/>
    <property type="evidence" value="ECO:0007669"/>
    <property type="project" value="InterPro"/>
</dbReference>
<dbReference type="GO" id="GO:0009055">
    <property type="term" value="F:electron transfer activity"/>
    <property type="evidence" value="ECO:0007669"/>
    <property type="project" value="InterPro"/>
</dbReference>
<evidence type="ECO:0000256" key="12">
    <source>
        <dbReference type="ARBA" id="ARBA00023136"/>
    </source>
</evidence>
<dbReference type="Gene3D" id="1.20.950.20">
    <property type="entry name" value="Transmembrane di-heme cytochromes, Chain C"/>
    <property type="match status" value="1"/>
</dbReference>
<comment type="subcellular location">
    <subcellularLocation>
        <location evidence="2">Cell membrane</location>
        <topology evidence="2">Multi-pass membrane protein</topology>
    </subcellularLocation>
</comment>
<dbReference type="RefSeq" id="WP_059430876.1">
    <property type="nucleotide sequence ID" value="NZ_FAUU01000001.1"/>
</dbReference>
<dbReference type="GO" id="GO:0036397">
    <property type="term" value="F:formate dehydrogenase (quinone) activity"/>
    <property type="evidence" value="ECO:0007669"/>
    <property type="project" value="TreeGrafter"/>
</dbReference>
<evidence type="ECO:0000256" key="11">
    <source>
        <dbReference type="ARBA" id="ARBA00023004"/>
    </source>
</evidence>
<dbReference type="GO" id="GO:0008863">
    <property type="term" value="F:formate dehydrogenase (NAD+) activity"/>
    <property type="evidence" value="ECO:0007669"/>
    <property type="project" value="InterPro"/>
</dbReference>
<keyword evidence="18" id="KW-1185">Reference proteome</keyword>
<dbReference type="InterPro" id="IPR051817">
    <property type="entry name" value="FDH_cytochrome_b556_subunit"/>
</dbReference>
<keyword evidence="11" id="KW-0408">Iron</keyword>
<feature type="domain" description="Cytochrome b561 bacterial/Ni-hydrogenase" evidence="15">
    <location>
        <begin position="99"/>
        <end position="280"/>
    </location>
</feature>
<feature type="transmembrane region" description="Helical" evidence="13">
    <location>
        <begin position="105"/>
        <end position="127"/>
    </location>
</feature>
<feature type="transmembrane region" description="Helical" evidence="13">
    <location>
        <begin position="243"/>
        <end position="267"/>
    </location>
</feature>
<evidence type="ECO:0000256" key="4">
    <source>
        <dbReference type="ARBA" id="ARBA00022448"/>
    </source>
</evidence>
<sequence>MKKLLLFLVSACVMLGANGANQLEGTNQGMSPIWDDNRLVGIDRYDSYFGSLWTYLQGNDYFSYGVAIAIIAVLVAFSAHYMVVGPKHFDHHSGKVYAFSKYVRLVHLIAAISWVILVPTGVIMMWGDLFGGGFFVRLMKNLHGIATILFAISIVPMFLMWGKRMLLSLYDIKWMMIVGGYLSKIKNPVPAGKFNAGQKAWFWVAMLGGFVMILTGTAMYFLNFNTPVLSSVFGLTQVEVLRLAAIVHNIIGIVCAVFLLVHIYMAVFAIKGAIHSIITGYKEEEEVYILHHYWYQELVKNGLMKPSKFEASYTNLK</sequence>
<keyword evidence="5" id="KW-1003">Cell membrane</keyword>
<evidence type="ECO:0000256" key="14">
    <source>
        <dbReference type="SAM" id="SignalP"/>
    </source>
</evidence>
<evidence type="ECO:0000256" key="3">
    <source>
        <dbReference type="ARBA" id="ARBA00010747"/>
    </source>
</evidence>
<accession>A0A0S4REV1</accession>
<feature type="transmembrane region" description="Helical" evidence="13">
    <location>
        <begin position="200"/>
        <end position="223"/>
    </location>
</feature>
<evidence type="ECO:0000256" key="6">
    <source>
        <dbReference type="ARBA" id="ARBA00022617"/>
    </source>
</evidence>
<keyword evidence="6" id="KW-0349">Heme</keyword>
<evidence type="ECO:0000313" key="16">
    <source>
        <dbReference type="EMBL" id="CUU72388.1"/>
    </source>
</evidence>
<feature type="chain" id="PRO_5009799798" evidence="14">
    <location>
        <begin position="20"/>
        <end position="317"/>
    </location>
</feature>
<dbReference type="PANTHER" id="PTHR30074">
    <property type="entry name" value="FORMATE DEHYDROGENASE, NITRATE-INDUCIBLE, CYTOCHROME B556 FDN SUBUNIT"/>
    <property type="match status" value="1"/>
</dbReference>
<evidence type="ECO:0000313" key="18">
    <source>
        <dbReference type="Proteomes" id="UP000052237"/>
    </source>
</evidence>
<feature type="transmembrane region" description="Helical" evidence="13">
    <location>
        <begin position="61"/>
        <end position="84"/>
    </location>
</feature>
<evidence type="ECO:0000259" key="15">
    <source>
        <dbReference type="Pfam" id="PF01292"/>
    </source>
</evidence>
<dbReference type="AlphaFoldDB" id="A0A0S4REV1"/>
<keyword evidence="8" id="KW-0479">Metal-binding</keyword>
<proteinExistence type="inferred from homology"/>
<evidence type="ECO:0000256" key="7">
    <source>
        <dbReference type="ARBA" id="ARBA00022692"/>
    </source>
</evidence>
<evidence type="ECO:0000256" key="5">
    <source>
        <dbReference type="ARBA" id="ARBA00022475"/>
    </source>
</evidence>
<evidence type="ECO:0000256" key="9">
    <source>
        <dbReference type="ARBA" id="ARBA00022982"/>
    </source>
</evidence>
<organism evidence="17 18">
    <name type="scientific">Campylobacter hyointestinalis subsp. hyointestinalis</name>
    <dbReference type="NCBI Taxonomy" id="91352"/>
    <lineage>
        <taxon>Bacteria</taxon>
        <taxon>Pseudomonadati</taxon>
        <taxon>Campylobacterota</taxon>
        <taxon>Epsilonproteobacteria</taxon>
        <taxon>Campylobacterales</taxon>
        <taxon>Campylobacteraceae</taxon>
        <taxon>Campylobacter</taxon>
    </lineage>
</organism>
<dbReference type="InterPro" id="IPR016174">
    <property type="entry name" value="Di-haem_cyt_TM"/>
</dbReference>
<keyword evidence="10 13" id="KW-1133">Transmembrane helix</keyword>
<keyword evidence="7 13" id="KW-0812">Transmembrane</keyword>
<protein>
    <submittedName>
        <fullName evidence="17">Formate dehydrogenase, cytochrome B subunit</fullName>
    </submittedName>
</protein>
<evidence type="ECO:0000256" key="2">
    <source>
        <dbReference type="ARBA" id="ARBA00004651"/>
    </source>
</evidence>
<comment type="cofactor">
    <cofactor evidence="1">
        <name>heme</name>
        <dbReference type="ChEBI" id="CHEBI:30413"/>
    </cofactor>
</comment>
<feature type="signal peptide" evidence="14">
    <location>
        <begin position="1"/>
        <end position="19"/>
    </location>
</feature>
<dbReference type="GO" id="GO:0005886">
    <property type="term" value="C:plasma membrane"/>
    <property type="evidence" value="ECO:0007669"/>
    <property type="project" value="UniProtKB-SubCell"/>
</dbReference>
<evidence type="ECO:0000313" key="19">
    <source>
        <dbReference type="Proteomes" id="UP000052257"/>
    </source>
</evidence>
<dbReference type="GO" id="GO:0046872">
    <property type="term" value="F:metal ion binding"/>
    <property type="evidence" value="ECO:0007669"/>
    <property type="project" value="UniProtKB-KW"/>
</dbReference>
<dbReference type="SUPFAM" id="SSF81342">
    <property type="entry name" value="Transmembrane di-heme cytochromes"/>
    <property type="match status" value="1"/>
</dbReference>
<comment type="similarity">
    <text evidence="3">Belongs to the formate dehydrogenase gamma subunit family.</text>
</comment>
<name>A0A0S4REV1_CAMHY</name>
<keyword evidence="12 13" id="KW-0472">Membrane</keyword>
<dbReference type="Proteomes" id="UP000052237">
    <property type="component" value="Unassembled WGS sequence"/>
</dbReference>
<gene>
    <name evidence="17" type="primary">fdnI</name>
    <name evidence="17" type="ORF">ERS686654_00804</name>
    <name evidence="16" type="ORF">ERS739220_00417</name>
</gene>
<dbReference type="InterPro" id="IPR006471">
    <property type="entry name" value="Formate_DH_gsu"/>
</dbReference>
<dbReference type="InterPro" id="IPR011577">
    <property type="entry name" value="Cyt_b561_bac/Ni-Hgenase"/>
</dbReference>
<comment type="caution">
    <text evidence="17">The sequence shown here is derived from an EMBL/GenBank/DDBJ whole genome shotgun (WGS) entry which is preliminary data.</text>
</comment>
<feature type="transmembrane region" description="Helical" evidence="13">
    <location>
        <begin position="142"/>
        <end position="161"/>
    </location>
</feature>
<dbReference type="GO" id="GO:0022904">
    <property type="term" value="P:respiratory electron transport chain"/>
    <property type="evidence" value="ECO:0007669"/>
    <property type="project" value="InterPro"/>
</dbReference>
<dbReference type="NCBIfam" id="TIGR01583">
    <property type="entry name" value="formate-DH-gamm"/>
    <property type="match status" value="1"/>
</dbReference>
<evidence type="ECO:0000256" key="13">
    <source>
        <dbReference type="SAM" id="Phobius"/>
    </source>
</evidence>